<reference evidence="3" key="1">
    <citation type="journal article" date="2019" name="Int. J. Syst. Evol. Microbiol.">
        <title>The Global Catalogue of Microorganisms (GCM) 10K type strain sequencing project: providing services to taxonomists for standard genome sequencing and annotation.</title>
        <authorList>
            <consortium name="The Broad Institute Genomics Platform"/>
            <consortium name="The Broad Institute Genome Sequencing Center for Infectious Disease"/>
            <person name="Wu L."/>
            <person name="Ma J."/>
        </authorList>
    </citation>
    <scope>NUCLEOTIDE SEQUENCE [LARGE SCALE GENOMIC DNA]</scope>
    <source>
        <strain evidence="3">KCTC 52344</strain>
    </source>
</reference>
<proteinExistence type="predicted"/>
<keyword evidence="3" id="KW-1185">Reference proteome</keyword>
<protein>
    <submittedName>
        <fullName evidence="2">Uncharacterized protein</fullName>
    </submittedName>
</protein>
<sequence length="230" mass="26430">MKTNTLLLILLLNPASQMFAQVNEKPKVAFCEFGKGCVFYDHPFTYKQLDAMFNYLGNYEAKKGILTFSLESDGTRTNYPDRKRDPKELHKLFGGKGDPLFVPWSMFIHQNIQPEDGRWTVQNEKPQIGNCPKGIETQLDKIKIIESGNKVFDKPFSPVPLLDAKEAKWFPVESNVYKCILQLTESDVITTVYDVRVVSPKNIEGTMNYTFKITNLPVCRIKVNFKYTKN</sequence>
<gene>
    <name evidence="2" type="ORF">ACFSR2_03275</name>
</gene>
<dbReference type="RefSeq" id="WP_340235297.1">
    <property type="nucleotide sequence ID" value="NZ_JBBEWC010000004.1"/>
</dbReference>
<dbReference type="Proteomes" id="UP001597510">
    <property type="component" value="Unassembled WGS sequence"/>
</dbReference>
<evidence type="ECO:0000313" key="2">
    <source>
        <dbReference type="EMBL" id="MFD2519889.1"/>
    </source>
</evidence>
<keyword evidence="1" id="KW-0732">Signal</keyword>
<accession>A0ABW5J403</accession>
<evidence type="ECO:0000256" key="1">
    <source>
        <dbReference type="SAM" id="SignalP"/>
    </source>
</evidence>
<feature type="chain" id="PRO_5046755039" evidence="1">
    <location>
        <begin position="21"/>
        <end position="230"/>
    </location>
</feature>
<comment type="caution">
    <text evidence="2">The sequence shown here is derived from an EMBL/GenBank/DDBJ whole genome shotgun (WGS) entry which is preliminary data.</text>
</comment>
<evidence type="ECO:0000313" key="3">
    <source>
        <dbReference type="Proteomes" id="UP001597510"/>
    </source>
</evidence>
<name>A0ABW5J403_9BACT</name>
<dbReference type="EMBL" id="JBHULC010000004">
    <property type="protein sequence ID" value="MFD2519889.1"/>
    <property type="molecule type" value="Genomic_DNA"/>
</dbReference>
<feature type="signal peptide" evidence="1">
    <location>
        <begin position="1"/>
        <end position="20"/>
    </location>
</feature>
<organism evidence="2 3">
    <name type="scientific">Emticicia soli</name>
    <dbReference type="NCBI Taxonomy" id="2027878"/>
    <lineage>
        <taxon>Bacteria</taxon>
        <taxon>Pseudomonadati</taxon>
        <taxon>Bacteroidota</taxon>
        <taxon>Cytophagia</taxon>
        <taxon>Cytophagales</taxon>
        <taxon>Leadbetterellaceae</taxon>
        <taxon>Emticicia</taxon>
    </lineage>
</organism>